<dbReference type="EMBL" id="BPUB01000001">
    <property type="protein sequence ID" value="GJG57691.1"/>
    <property type="molecule type" value="Genomic_DNA"/>
</dbReference>
<protein>
    <submittedName>
        <fullName evidence="1">Uncharacterized protein</fullName>
    </submittedName>
</protein>
<gene>
    <name evidence="1" type="ORF">PRLR5076_05420</name>
</gene>
<evidence type="ECO:0000313" key="1">
    <source>
        <dbReference type="EMBL" id="GJG57691.1"/>
    </source>
</evidence>
<evidence type="ECO:0000313" key="2">
    <source>
        <dbReference type="Proteomes" id="UP000825483"/>
    </source>
</evidence>
<accession>A0A9R1C7Z8</accession>
<keyword evidence="2" id="KW-1185">Reference proteome</keyword>
<organism evidence="1 2">
    <name type="scientific">Prevotella lacticifex</name>
    <dbReference type="NCBI Taxonomy" id="2854755"/>
    <lineage>
        <taxon>Bacteria</taxon>
        <taxon>Pseudomonadati</taxon>
        <taxon>Bacteroidota</taxon>
        <taxon>Bacteroidia</taxon>
        <taxon>Bacteroidales</taxon>
        <taxon>Prevotellaceae</taxon>
        <taxon>Prevotella</taxon>
    </lineage>
</organism>
<dbReference type="Proteomes" id="UP000825483">
    <property type="component" value="Unassembled WGS sequence"/>
</dbReference>
<comment type="caution">
    <text evidence="1">The sequence shown here is derived from an EMBL/GenBank/DDBJ whole genome shotgun (WGS) entry which is preliminary data.</text>
</comment>
<reference evidence="1" key="1">
    <citation type="journal article" date="2022" name="Int. J. Syst. Evol. Microbiol.">
        <title>Prevotella lacticifex sp. nov., isolated from the rumen of cows.</title>
        <authorList>
            <person name="Shinkai T."/>
            <person name="Ikeyama N."/>
            <person name="Kumagai M."/>
            <person name="Ohmori H."/>
            <person name="Sakamoto M."/>
            <person name="Ohkuma M."/>
            <person name="Mitsumori M."/>
        </authorList>
    </citation>
    <scope>NUCLEOTIDE SEQUENCE</scope>
    <source>
        <strain evidence="1">R5076</strain>
    </source>
</reference>
<sequence length="178" mass="20795">MQYGYFTSLEKAKQGFPLNGGLYTKEVLFFIVTEINFDQGDIDWINFNSVRIYNPEGKLVDYIDCDAEKTYHGRPSVRIKFHIGDIVDVFDYFENKTKLGIVAKLPYTEEEVAKFHRDNDGIKLTMDNDKYVICFLDNGYKQVTAVFVMTPFKKVTKALWQKLKAKLELYQRSKNKRG</sequence>
<proteinExistence type="predicted"/>
<name>A0A9R1C7Z8_9BACT</name>
<dbReference type="AlphaFoldDB" id="A0A9R1C7Z8"/>